<gene>
    <name evidence="2" type="ORF">NDU88_003631</name>
</gene>
<sequence length="127" mass="14561">MERTPFRFCPKCHNPNPDIRVGSASAREVKEKTETGEAHDSKEQKEKRSANQKEDDDPGEEWGKGLIEDMPIQPRPLDERTRYIPGGVWLPQVRLCLQISYFPLWARDGSERGIAGEGPRERTQKSE</sequence>
<evidence type="ECO:0000256" key="1">
    <source>
        <dbReference type="SAM" id="MobiDB-lite"/>
    </source>
</evidence>
<name>A0AAV7TPL7_PLEWA</name>
<evidence type="ECO:0000313" key="2">
    <source>
        <dbReference type="EMBL" id="KAJ1178385.1"/>
    </source>
</evidence>
<feature type="region of interest" description="Disordered" evidence="1">
    <location>
        <begin position="1"/>
        <end position="78"/>
    </location>
</feature>
<protein>
    <submittedName>
        <fullName evidence="2">Uncharacterized protein</fullName>
    </submittedName>
</protein>
<dbReference type="EMBL" id="JANPWB010000006">
    <property type="protein sequence ID" value="KAJ1178385.1"/>
    <property type="molecule type" value="Genomic_DNA"/>
</dbReference>
<comment type="caution">
    <text evidence="2">The sequence shown here is derived from an EMBL/GenBank/DDBJ whole genome shotgun (WGS) entry which is preliminary data.</text>
</comment>
<accession>A0AAV7TPL7</accession>
<proteinExistence type="predicted"/>
<feature type="region of interest" description="Disordered" evidence="1">
    <location>
        <begin position="108"/>
        <end position="127"/>
    </location>
</feature>
<feature type="compositionally biased region" description="Basic and acidic residues" evidence="1">
    <location>
        <begin position="27"/>
        <end position="53"/>
    </location>
</feature>
<organism evidence="2 3">
    <name type="scientific">Pleurodeles waltl</name>
    <name type="common">Iberian ribbed newt</name>
    <dbReference type="NCBI Taxonomy" id="8319"/>
    <lineage>
        <taxon>Eukaryota</taxon>
        <taxon>Metazoa</taxon>
        <taxon>Chordata</taxon>
        <taxon>Craniata</taxon>
        <taxon>Vertebrata</taxon>
        <taxon>Euteleostomi</taxon>
        <taxon>Amphibia</taxon>
        <taxon>Batrachia</taxon>
        <taxon>Caudata</taxon>
        <taxon>Salamandroidea</taxon>
        <taxon>Salamandridae</taxon>
        <taxon>Pleurodelinae</taxon>
        <taxon>Pleurodeles</taxon>
    </lineage>
</organism>
<dbReference type="AlphaFoldDB" id="A0AAV7TPL7"/>
<feature type="compositionally biased region" description="Basic and acidic residues" evidence="1">
    <location>
        <begin position="118"/>
        <end position="127"/>
    </location>
</feature>
<reference evidence="2" key="1">
    <citation type="journal article" date="2022" name="bioRxiv">
        <title>Sequencing and chromosome-scale assembly of the giantPleurodeles waltlgenome.</title>
        <authorList>
            <person name="Brown T."/>
            <person name="Elewa A."/>
            <person name="Iarovenko S."/>
            <person name="Subramanian E."/>
            <person name="Araus A.J."/>
            <person name="Petzold A."/>
            <person name="Susuki M."/>
            <person name="Suzuki K.-i.T."/>
            <person name="Hayashi T."/>
            <person name="Toyoda A."/>
            <person name="Oliveira C."/>
            <person name="Osipova E."/>
            <person name="Leigh N.D."/>
            <person name="Simon A."/>
            <person name="Yun M.H."/>
        </authorList>
    </citation>
    <scope>NUCLEOTIDE SEQUENCE</scope>
    <source>
        <strain evidence="2">20211129_DDA</strain>
        <tissue evidence="2">Liver</tissue>
    </source>
</reference>
<keyword evidence="3" id="KW-1185">Reference proteome</keyword>
<dbReference type="Proteomes" id="UP001066276">
    <property type="component" value="Chromosome 3_2"/>
</dbReference>
<evidence type="ECO:0000313" key="3">
    <source>
        <dbReference type="Proteomes" id="UP001066276"/>
    </source>
</evidence>